<dbReference type="EMBL" id="JAEHFY010000019">
    <property type="protein sequence ID" value="MBK0383911.1"/>
    <property type="molecule type" value="Genomic_DNA"/>
</dbReference>
<dbReference type="InterPro" id="IPR029010">
    <property type="entry name" value="ThuA-like"/>
</dbReference>
<evidence type="ECO:0000313" key="3">
    <source>
        <dbReference type="EMBL" id="MBK0383911.1"/>
    </source>
</evidence>
<evidence type="ECO:0000256" key="1">
    <source>
        <dbReference type="SAM" id="SignalP"/>
    </source>
</evidence>
<gene>
    <name evidence="3" type="ORF">I5M32_13160</name>
</gene>
<evidence type="ECO:0000313" key="4">
    <source>
        <dbReference type="Proteomes" id="UP000660024"/>
    </source>
</evidence>
<sequence>MKIKNHCLYVLFLFCLISTQSWAQAKKQFNALLITKTAGWHHESINDGVSAIKALGEKNFFNVTWNQDGVPITEKYLQNFQVVIFLNTTGDIFNADEQKAIEKFIQSGKGYVGIHSASDTEYDWAWYTKLVGRMFHIHPAIQTAKLRLTKNTFTGLNGFTDGQLWTDEWYEFGPEQVKDLNYILAVDETSYNSKVEWPDRNLKGVGMGNFHPIAWYHEFDGGRAFYTALGHQPTDYTNTAFLDHIYAGIFWAATGKK</sequence>
<reference evidence="3 4" key="1">
    <citation type="submission" date="2020-12" db="EMBL/GenBank/DDBJ databases">
        <title>Bacterial novel species Pedobacter sp. SD-b isolated from soil.</title>
        <authorList>
            <person name="Jung H.-Y."/>
        </authorList>
    </citation>
    <scope>NUCLEOTIDE SEQUENCE [LARGE SCALE GENOMIC DNA]</scope>
    <source>
        <strain evidence="3 4">SD-b</strain>
    </source>
</reference>
<feature type="signal peptide" evidence="1">
    <location>
        <begin position="1"/>
        <end position="23"/>
    </location>
</feature>
<evidence type="ECO:0000259" key="2">
    <source>
        <dbReference type="Pfam" id="PF06283"/>
    </source>
</evidence>
<dbReference type="Pfam" id="PF06283">
    <property type="entry name" value="ThuA"/>
    <property type="match status" value="1"/>
</dbReference>
<dbReference type="InterPro" id="IPR029062">
    <property type="entry name" value="Class_I_gatase-like"/>
</dbReference>
<dbReference type="PANTHER" id="PTHR40469:SF2">
    <property type="entry name" value="GALACTOSE-BINDING DOMAIN-LIKE SUPERFAMILY PROTEIN"/>
    <property type="match status" value="1"/>
</dbReference>
<proteinExistence type="predicted"/>
<dbReference type="SUPFAM" id="SSF52317">
    <property type="entry name" value="Class I glutamine amidotransferase-like"/>
    <property type="match status" value="1"/>
</dbReference>
<dbReference type="PANTHER" id="PTHR40469">
    <property type="entry name" value="SECRETED GLYCOSYL HYDROLASE"/>
    <property type="match status" value="1"/>
</dbReference>
<name>A0ABS1BM30_9SPHI</name>
<keyword evidence="4" id="KW-1185">Reference proteome</keyword>
<protein>
    <submittedName>
        <fullName evidence="3">ThuA domain-containing protein</fullName>
    </submittedName>
</protein>
<organism evidence="3 4">
    <name type="scientific">Pedobacter segetis</name>
    <dbReference type="NCBI Taxonomy" id="2793069"/>
    <lineage>
        <taxon>Bacteria</taxon>
        <taxon>Pseudomonadati</taxon>
        <taxon>Bacteroidota</taxon>
        <taxon>Sphingobacteriia</taxon>
        <taxon>Sphingobacteriales</taxon>
        <taxon>Sphingobacteriaceae</taxon>
        <taxon>Pedobacter</taxon>
    </lineage>
</organism>
<keyword evidence="1" id="KW-0732">Signal</keyword>
<dbReference type="RefSeq" id="WP_200587145.1">
    <property type="nucleotide sequence ID" value="NZ_JAEHFY010000019.1"/>
</dbReference>
<accession>A0ABS1BM30</accession>
<dbReference type="Gene3D" id="3.40.50.880">
    <property type="match status" value="1"/>
</dbReference>
<feature type="domain" description="ThuA-like" evidence="2">
    <location>
        <begin position="31"/>
        <end position="252"/>
    </location>
</feature>
<dbReference type="Proteomes" id="UP000660024">
    <property type="component" value="Unassembled WGS sequence"/>
</dbReference>
<comment type="caution">
    <text evidence="3">The sequence shown here is derived from an EMBL/GenBank/DDBJ whole genome shotgun (WGS) entry which is preliminary data.</text>
</comment>
<feature type="chain" id="PRO_5046975089" evidence="1">
    <location>
        <begin position="24"/>
        <end position="257"/>
    </location>
</feature>